<dbReference type="PANTHER" id="PTHR16189:SF0">
    <property type="entry name" value="TRANSMEMBRANE PROTEIN 104"/>
    <property type="match status" value="1"/>
</dbReference>
<protein>
    <recommendedName>
        <fullName evidence="8">Amino acid transporter transmembrane domain-containing protein</fullName>
    </recommendedName>
</protein>
<comment type="subcellular location">
    <subcellularLocation>
        <location evidence="1">Membrane</location>
        <topology evidence="1">Multi-pass membrane protein</topology>
    </subcellularLocation>
</comment>
<comment type="similarity">
    <text evidence="6">Belongs to the TMEM104 family.</text>
</comment>
<dbReference type="Pfam" id="PF01490">
    <property type="entry name" value="Aa_trans"/>
    <property type="match status" value="1"/>
</dbReference>
<organism evidence="9 10">
    <name type="scientific">Polarella glacialis</name>
    <name type="common">Dinoflagellate</name>
    <dbReference type="NCBI Taxonomy" id="89957"/>
    <lineage>
        <taxon>Eukaryota</taxon>
        <taxon>Sar</taxon>
        <taxon>Alveolata</taxon>
        <taxon>Dinophyceae</taxon>
        <taxon>Suessiales</taxon>
        <taxon>Suessiaceae</taxon>
        <taxon>Polarella</taxon>
    </lineage>
</organism>
<reference evidence="9" key="1">
    <citation type="submission" date="2021-02" db="EMBL/GenBank/DDBJ databases">
        <authorList>
            <person name="Dougan E. K."/>
            <person name="Rhodes N."/>
            <person name="Thang M."/>
            <person name="Chan C."/>
        </authorList>
    </citation>
    <scope>NUCLEOTIDE SEQUENCE</scope>
</reference>
<keyword evidence="3 7" id="KW-1133">Transmembrane helix</keyword>
<evidence type="ECO:0000256" key="1">
    <source>
        <dbReference type="ARBA" id="ARBA00004141"/>
    </source>
</evidence>
<comment type="caution">
    <text evidence="9">The sequence shown here is derived from an EMBL/GenBank/DDBJ whole genome shotgun (WGS) entry which is preliminary data.</text>
</comment>
<feature type="domain" description="Amino acid transporter transmembrane" evidence="8">
    <location>
        <begin position="3"/>
        <end position="59"/>
    </location>
</feature>
<keyword evidence="10" id="KW-1185">Reference proteome</keyword>
<evidence type="ECO:0000259" key="8">
    <source>
        <dbReference type="Pfam" id="PF01490"/>
    </source>
</evidence>
<feature type="transmembrane region" description="Helical" evidence="7">
    <location>
        <begin position="149"/>
        <end position="170"/>
    </location>
</feature>
<evidence type="ECO:0000256" key="7">
    <source>
        <dbReference type="SAM" id="Phobius"/>
    </source>
</evidence>
<evidence type="ECO:0000256" key="2">
    <source>
        <dbReference type="ARBA" id="ARBA00022692"/>
    </source>
</evidence>
<proteinExistence type="inferred from homology"/>
<feature type="transmembrane region" description="Helical" evidence="7">
    <location>
        <begin position="269"/>
        <end position="287"/>
    </location>
</feature>
<feature type="non-terminal residue" evidence="9">
    <location>
        <position position="1"/>
    </location>
</feature>
<sequence>TPGTAVIFMLNSLTGLSLLTMPYGFAQCGLLLGFVILLCCMGISFITATFMCEALTIANALTYEKAEASWLEQQVSAVRERICKGWNSKKLEGLEGPLLQGGRHNTSAFMDEVRNNNPMSEFKIRERVELGAMGELFLRDSRGAKALSTMIYLMVLTFTYGTAAALVVTVNQSLAHTVVSAASMLDNNESSMDCDAVYVVCVICSFCVTLPLCFTNLQKTKKYTIVIMCLRFLAIATLILVASIQSWDRLQQEGTAAVLQRVPLWRPEGFVPVFSNAVFLCGIHHYIPSMISPLEPQRLAPRVIAVAFSTCFFIIVAVCATALVAWGGTRHVLLSLAATSARFSPCTT</sequence>
<evidence type="ECO:0000256" key="5">
    <source>
        <dbReference type="ARBA" id="ARBA00023180"/>
    </source>
</evidence>
<dbReference type="AlphaFoldDB" id="A0A813F0U2"/>
<feature type="transmembrane region" description="Helical" evidence="7">
    <location>
        <begin position="23"/>
        <end position="46"/>
    </location>
</feature>
<keyword evidence="4 7" id="KW-0472">Membrane</keyword>
<feature type="transmembrane region" description="Helical" evidence="7">
    <location>
        <begin position="224"/>
        <end position="244"/>
    </location>
</feature>
<keyword evidence="5" id="KW-0325">Glycoprotein</keyword>
<dbReference type="GO" id="GO:0016020">
    <property type="term" value="C:membrane"/>
    <property type="evidence" value="ECO:0007669"/>
    <property type="project" value="UniProtKB-SubCell"/>
</dbReference>
<name>A0A813F0U2_POLGL</name>
<dbReference type="InterPro" id="IPR013057">
    <property type="entry name" value="AA_transpt_TM"/>
</dbReference>
<dbReference type="Proteomes" id="UP000654075">
    <property type="component" value="Unassembled WGS sequence"/>
</dbReference>
<keyword evidence="2 7" id="KW-0812">Transmembrane</keyword>
<evidence type="ECO:0000256" key="4">
    <source>
        <dbReference type="ARBA" id="ARBA00023136"/>
    </source>
</evidence>
<feature type="transmembrane region" description="Helical" evidence="7">
    <location>
        <begin position="299"/>
        <end position="326"/>
    </location>
</feature>
<evidence type="ECO:0000313" key="9">
    <source>
        <dbReference type="EMBL" id="CAE8604857.1"/>
    </source>
</evidence>
<evidence type="ECO:0000256" key="3">
    <source>
        <dbReference type="ARBA" id="ARBA00022989"/>
    </source>
</evidence>
<dbReference type="EMBL" id="CAJNNV010017033">
    <property type="protein sequence ID" value="CAE8604857.1"/>
    <property type="molecule type" value="Genomic_DNA"/>
</dbReference>
<dbReference type="OrthoDB" id="294541at2759"/>
<dbReference type="OMA" id="WESHEIT"/>
<gene>
    <name evidence="9" type="ORF">PGLA1383_LOCUS23001</name>
</gene>
<evidence type="ECO:0000256" key="6">
    <source>
        <dbReference type="ARBA" id="ARBA00038166"/>
    </source>
</evidence>
<dbReference type="PANTHER" id="PTHR16189">
    <property type="entry name" value="TRANSMEMBRANE PROTEIN 104-RELATED"/>
    <property type="match status" value="1"/>
</dbReference>
<feature type="transmembrane region" description="Helical" evidence="7">
    <location>
        <begin position="196"/>
        <end position="217"/>
    </location>
</feature>
<evidence type="ECO:0000313" key="10">
    <source>
        <dbReference type="Proteomes" id="UP000654075"/>
    </source>
</evidence>
<accession>A0A813F0U2</accession>